<reference evidence="1 2" key="1">
    <citation type="journal article" date="2014" name="Int. J. Syst. Evol. Microbiol.">
        <title>Listeria floridensis sp. nov., Listeria aquatica sp. nov., Listeria cornellensis sp. nov., Listeria riparia sp. nov. and Listeria grandensis sp. nov., from agricultural and natural environments.</title>
        <authorList>
            <person name="den Bakker H.C."/>
            <person name="Warchocki S."/>
            <person name="Wright E.M."/>
            <person name="Allred A.F."/>
            <person name="Ahlstrom C."/>
            <person name="Manuel C.S."/>
            <person name="Stasiewicz M.J."/>
            <person name="Burrell A."/>
            <person name="Roof S."/>
            <person name="Strawn L."/>
            <person name="Fortes E.D."/>
            <person name="Nightingale K.K."/>
            <person name="Kephart D."/>
            <person name="Wiedmann M."/>
        </authorList>
    </citation>
    <scope>NUCLEOTIDE SEQUENCE [LARGE SCALE GENOMIC DNA]</scope>
    <source>
        <strain evidence="1 2">FSL S10-1204</strain>
    </source>
</reference>
<protein>
    <submittedName>
        <fullName evidence="1">Uncharacterized protein</fullName>
    </submittedName>
</protein>
<dbReference type="RefSeq" id="WP_036101865.1">
    <property type="nucleotide sequence ID" value="NZ_AODL01000031.1"/>
</dbReference>
<evidence type="ECO:0000313" key="1">
    <source>
        <dbReference type="EMBL" id="EUJ42859.1"/>
    </source>
</evidence>
<proteinExistence type="predicted"/>
<accession>W7CT81</accession>
<dbReference type="EMBL" id="AODL01000031">
    <property type="protein sequence ID" value="EUJ42859.1"/>
    <property type="molecule type" value="Genomic_DNA"/>
</dbReference>
<organism evidence="1 2">
    <name type="scientific">Listeria riparia FSL S10-1204</name>
    <dbReference type="NCBI Taxonomy" id="1265816"/>
    <lineage>
        <taxon>Bacteria</taxon>
        <taxon>Bacillati</taxon>
        <taxon>Bacillota</taxon>
        <taxon>Bacilli</taxon>
        <taxon>Bacillales</taxon>
        <taxon>Listeriaceae</taxon>
        <taxon>Listeria</taxon>
    </lineage>
</organism>
<sequence length="167" mass="19429">MVNSLAVNICFSQYDNDSLRIDLASTTFELLMTCTTQTNEIEDFKDIRGFTETKNNEIRMMHAYNLIIAINTKHSSAISLLIERGVVQPKPVYYQSEGNKMLAFFELTSHAIEQKCKIIDEEEFLVMSLKDMEEILPGIEDINNIEAEWVYKRNFLYKRKISLEKTI</sequence>
<keyword evidence="2" id="KW-1185">Reference proteome</keyword>
<name>W7CT81_9LIST</name>
<dbReference type="AlphaFoldDB" id="W7CT81"/>
<comment type="caution">
    <text evidence="1">The sequence shown here is derived from an EMBL/GenBank/DDBJ whole genome shotgun (WGS) entry which is preliminary data.</text>
</comment>
<dbReference type="Proteomes" id="UP000019248">
    <property type="component" value="Unassembled WGS sequence"/>
</dbReference>
<gene>
    <name evidence="1" type="ORF">PRIP_15037</name>
</gene>
<dbReference type="PATRIC" id="fig|1265816.5.peg.2971"/>
<evidence type="ECO:0000313" key="2">
    <source>
        <dbReference type="Proteomes" id="UP000019248"/>
    </source>
</evidence>